<name>A0A834W7K3_9FABA</name>
<dbReference type="PANTHER" id="PTHR31338">
    <property type="entry name" value="POLYKETIDE CYCLASE/DEHYDRASE AND LIPID TRANSPORT SUPERFAMILY PROTEIN"/>
    <property type="match status" value="1"/>
</dbReference>
<dbReference type="InterPro" id="IPR023393">
    <property type="entry name" value="START-like_dom_sf"/>
</dbReference>
<sequence length="152" mass="17241">MGLKGEVGVEIEIHSSASKFFNLFVTKLHEVENMTDEVHQTKLHKGDWHGVGSHSVKHWTYISGGKIVNCKEHIEEIDHTNKTVIFNLFDGYASERYKMLKVKLKVVEKGEGAIAKWSAQYEKVNEGIPPPQDHLDFLTKLTKDVDAKLLKA</sequence>
<evidence type="ECO:0000313" key="3">
    <source>
        <dbReference type="EMBL" id="KAF7808701.1"/>
    </source>
</evidence>
<dbReference type="OrthoDB" id="1847301at2759"/>
<keyword evidence="4" id="KW-1185">Reference proteome</keyword>
<evidence type="ECO:0000256" key="1">
    <source>
        <dbReference type="ARBA" id="ARBA00038242"/>
    </source>
</evidence>
<dbReference type="PANTHER" id="PTHR31338:SF16">
    <property type="entry name" value="POLYKETIDE CYCLASE_DEHYDRASE AND LIPID TRANSPORT SUPERFAMILY PROTEIN"/>
    <property type="match status" value="1"/>
</dbReference>
<dbReference type="InterPro" id="IPR052006">
    <property type="entry name" value="MLP-like"/>
</dbReference>
<comment type="caution">
    <text evidence="3">The sequence shown here is derived from an EMBL/GenBank/DDBJ whole genome shotgun (WGS) entry which is preliminary data.</text>
</comment>
<dbReference type="InterPro" id="IPR000916">
    <property type="entry name" value="Bet_v_I/MLP"/>
</dbReference>
<dbReference type="SMART" id="SM01037">
    <property type="entry name" value="Bet_v_1"/>
    <property type="match status" value="1"/>
</dbReference>
<gene>
    <name evidence="3" type="ORF">G2W53_035444</name>
</gene>
<protein>
    <submittedName>
        <fullName evidence="3">MLP-like protein 34</fullName>
    </submittedName>
</protein>
<proteinExistence type="inferred from homology"/>
<comment type="similarity">
    <text evidence="1">Belongs to the MLP family.</text>
</comment>
<accession>A0A834W7K3</accession>
<dbReference type="Gene3D" id="3.30.530.20">
    <property type="match status" value="1"/>
</dbReference>
<dbReference type="EMBL" id="JAAIUW010000011">
    <property type="protein sequence ID" value="KAF7808701.1"/>
    <property type="molecule type" value="Genomic_DNA"/>
</dbReference>
<evidence type="ECO:0000313" key="4">
    <source>
        <dbReference type="Proteomes" id="UP000634136"/>
    </source>
</evidence>
<dbReference type="Pfam" id="PF00407">
    <property type="entry name" value="Bet_v_1"/>
    <property type="match status" value="1"/>
</dbReference>
<reference evidence="3" key="1">
    <citation type="submission" date="2020-09" db="EMBL/GenBank/DDBJ databases">
        <title>Genome-Enabled Discovery of Anthraquinone Biosynthesis in Senna tora.</title>
        <authorList>
            <person name="Kang S.-H."/>
            <person name="Pandey R.P."/>
            <person name="Lee C.-M."/>
            <person name="Sim J.-S."/>
            <person name="Jeong J.-T."/>
            <person name="Choi B.-S."/>
            <person name="Jung M."/>
            <person name="Ginzburg D."/>
            <person name="Zhao K."/>
            <person name="Won S.Y."/>
            <person name="Oh T.-J."/>
            <person name="Yu Y."/>
            <person name="Kim N.-H."/>
            <person name="Lee O.R."/>
            <person name="Lee T.-H."/>
            <person name="Bashyal P."/>
            <person name="Kim T.-S."/>
            <person name="Lee W.-H."/>
            <person name="Kawkins C."/>
            <person name="Kim C.-K."/>
            <person name="Kim J.S."/>
            <person name="Ahn B.O."/>
            <person name="Rhee S.Y."/>
            <person name="Sohng J.K."/>
        </authorList>
    </citation>
    <scope>NUCLEOTIDE SEQUENCE</scope>
    <source>
        <tissue evidence="3">Leaf</tissue>
    </source>
</reference>
<dbReference type="AlphaFoldDB" id="A0A834W7K3"/>
<dbReference type="SUPFAM" id="SSF55961">
    <property type="entry name" value="Bet v1-like"/>
    <property type="match status" value="1"/>
</dbReference>
<dbReference type="GO" id="GO:0006952">
    <property type="term" value="P:defense response"/>
    <property type="evidence" value="ECO:0007669"/>
    <property type="project" value="InterPro"/>
</dbReference>
<organism evidence="3 4">
    <name type="scientific">Senna tora</name>
    <dbReference type="NCBI Taxonomy" id="362788"/>
    <lineage>
        <taxon>Eukaryota</taxon>
        <taxon>Viridiplantae</taxon>
        <taxon>Streptophyta</taxon>
        <taxon>Embryophyta</taxon>
        <taxon>Tracheophyta</taxon>
        <taxon>Spermatophyta</taxon>
        <taxon>Magnoliopsida</taxon>
        <taxon>eudicotyledons</taxon>
        <taxon>Gunneridae</taxon>
        <taxon>Pentapetalae</taxon>
        <taxon>rosids</taxon>
        <taxon>fabids</taxon>
        <taxon>Fabales</taxon>
        <taxon>Fabaceae</taxon>
        <taxon>Caesalpinioideae</taxon>
        <taxon>Cassia clade</taxon>
        <taxon>Senna</taxon>
    </lineage>
</organism>
<dbReference type="Proteomes" id="UP000634136">
    <property type="component" value="Unassembled WGS sequence"/>
</dbReference>
<evidence type="ECO:0000259" key="2">
    <source>
        <dbReference type="SMART" id="SM01037"/>
    </source>
</evidence>
<feature type="domain" description="Bet v I/Major latex protein" evidence="2">
    <location>
        <begin position="2"/>
        <end position="152"/>
    </location>
</feature>